<protein>
    <submittedName>
        <fullName evidence="1">Uncharacterized protein</fullName>
    </submittedName>
</protein>
<sequence length="43" mass="4613">MGSHLGSLRTQCLDEEGKARQGSRWVVAGAGFDAGFNFEPSSR</sequence>
<gene>
    <name evidence="1" type="ORF">SLEP1_g32971</name>
</gene>
<dbReference type="AlphaFoldDB" id="A0AAV5KF81"/>
<organism evidence="1 2">
    <name type="scientific">Rubroshorea leprosula</name>
    <dbReference type="NCBI Taxonomy" id="152421"/>
    <lineage>
        <taxon>Eukaryota</taxon>
        <taxon>Viridiplantae</taxon>
        <taxon>Streptophyta</taxon>
        <taxon>Embryophyta</taxon>
        <taxon>Tracheophyta</taxon>
        <taxon>Spermatophyta</taxon>
        <taxon>Magnoliopsida</taxon>
        <taxon>eudicotyledons</taxon>
        <taxon>Gunneridae</taxon>
        <taxon>Pentapetalae</taxon>
        <taxon>rosids</taxon>
        <taxon>malvids</taxon>
        <taxon>Malvales</taxon>
        <taxon>Dipterocarpaceae</taxon>
        <taxon>Rubroshorea</taxon>
    </lineage>
</organism>
<comment type="caution">
    <text evidence="1">The sequence shown here is derived from an EMBL/GenBank/DDBJ whole genome shotgun (WGS) entry which is preliminary data.</text>
</comment>
<name>A0AAV5KF81_9ROSI</name>
<dbReference type="EMBL" id="BPVZ01000062">
    <property type="protein sequence ID" value="GKV23216.1"/>
    <property type="molecule type" value="Genomic_DNA"/>
</dbReference>
<dbReference type="Proteomes" id="UP001054252">
    <property type="component" value="Unassembled WGS sequence"/>
</dbReference>
<proteinExistence type="predicted"/>
<accession>A0AAV5KF81</accession>
<evidence type="ECO:0000313" key="2">
    <source>
        <dbReference type="Proteomes" id="UP001054252"/>
    </source>
</evidence>
<reference evidence="1 2" key="1">
    <citation type="journal article" date="2021" name="Commun. Biol.">
        <title>The genome of Shorea leprosula (Dipterocarpaceae) highlights the ecological relevance of drought in aseasonal tropical rainforests.</title>
        <authorList>
            <person name="Ng K.K.S."/>
            <person name="Kobayashi M.J."/>
            <person name="Fawcett J.A."/>
            <person name="Hatakeyama M."/>
            <person name="Paape T."/>
            <person name="Ng C.H."/>
            <person name="Ang C.C."/>
            <person name="Tnah L.H."/>
            <person name="Lee C.T."/>
            <person name="Nishiyama T."/>
            <person name="Sese J."/>
            <person name="O'Brien M.J."/>
            <person name="Copetti D."/>
            <person name="Mohd Noor M.I."/>
            <person name="Ong R.C."/>
            <person name="Putra M."/>
            <person name="Sireger I.Z."/>
            <person name="Indrioko S."/>
            <person name="Kosugi Y."/>
            <person name="Izuno A."/>
            <person name="Isagi Y."/>
            <person name="Lee S.L."/>
            <person name="Shimizu K.K."/>
        </authorList>
    </citation>
    <scope>NUCLEOTIDE SEQUENCE [LARGE SCALE GENOMIC DNA]</scope>
    <source>
        <strain evidence="1">214</strain>
    </source>
</reference>
<keyword evidence="2" id="KW-1185">Reference proteome</keyword>
<evidence type="ECO:0000313" key="1">
    <source>
        <dbReference type="EMBL" id="GKV23216.1"/>
    </source>
</evidence>